<keyword evidence="3" id="KW-1185">Reference proteome</keyword>
<dbReference type="GO" id="GO:0003723">
    <property type="term" value="F:RNA binding"/>
    <property type="evidence" value="ECO:0007669"/>
    <property type="project" value="InterPro"/>
</dbReference>
<protein>
    <recommendedName>
        <fullName evidence="4">RNA helicase</fullName>
    </recommendedName>
</protein>
<dbReference type="EMBL" id="BMAT01009875">
    <property type="protein sequence ID" value="GFS15419.1"/>
    <property type="molecule type" value="Genomic_DNA"/>
</dbReference>
<name>A0AAV4IXY6_9GAST</name>
<dbReference type="InterPro" id="IPR028271">
    <property type="entry name" value="RAMAC"/>
</dbReference>
<dbReference type="GO" id="GO:0031533">
    <property type="term" value="C:mRNA capping enzyme complex"/>
    <property type="evidence" value="ECO:0007669"/>
    <property type="project" value="InterPro"/>
</dbReference>
<feature type="compositionally biased region" description="Basic and acidic residues" evidence="1">
    <location>
        <begin position="88"/>
        <end position="99"/>
    </location>
</feature>
<evidence type="ECO:0000313" key="3">
    <source>
        <dbReference type="Proteomes" id="UP000762676"/>
    </source>
</evidence>
<dbReference type="AlphaFoldDB" id="A0AAV4IXY6"/>
<feature type="region of interest" description="Disordered" evidence="1">
    <location>
        <begin position="86"/>
        <end position="169"/>
    </location>
</feature>
<sequence length="169" mass="18960">MTELEDIAAEAQIAIVESTANEGCNALVNTKDTAAGCSGDSSGDTGDFPSIEELNALFSQRFTDDDPEYVKTVEMAEEWSKPPCVEDFFVRRSRDDNRRYRGGGGGRGSYHHGGSGDRDRHGHHHRDGNRYGNQSGWGGRGDYRDRHHSSDRDNRDNRHSRGRDRSPYR</sequence>
<evidence type="ECO:0008006" key="4">
    <source>
        <dbReference type="Google" id="ProtNLM"/>
    </source>
</evidence>
<feature type="compositionally biased region" description="Gly residues" evidence="1">
    <location>
        <begin position="102"/>
        <end position="113"/>
    </location>
</feature>
<evidence type="ECO:0000313" key="2">
    <source>
        <dbReference type="EMBL" id="GFS15419.1"/>
    </source>
</evidence>
<accession>A0AAV4IXY6</accession>
<reference evidence="2 3" key="1">
    <citation type="journal article" date="2021" name="Elife">
        <title>Chloroplast acquisition without the gene transfer in kleptoplastic sea slugs, Plakobranchus ocellatus.</title>
        <authorList>
            <person name="Maeda T."/>
            <person name="Takahashi S."/>
            <person name="Yoshida T."/>
            <person name="Shimamura S."/>
            <person name="Takaki Y."/>
            <person name="Nagai Y."/>
            <person name="Toyoda A."/>
            <person name="Suzuki Y."/>
            <person name="Arimoto A."/>
            <person name="Ishii H."/>
            <person name="Satoh N."/>
            <person name="Nishiyama T."/>
            <person name="Hasebe M."/>
            <person name="Maruyama T."/>
            <person name="Minagawa J."/>
            <person name="Obokata J."/>
            <person name="Shigenobu S."/>
        </authorList>
    </citation>
    <scope>NUCLEOTIDE SEQUENCE [LARGE SCALE GENOMIC DNA]</scope>
</reference>
<organism evidence="2 3">
    <name type="scientific">Elysia marginata</name>
    <dbReference type="NCBI Taxonomy" id="1093978"/>
    <lineage>
        <taxon>Eukaryota</taxon>
        <taxon>Metazoa</taxon>
        <taxon>Spiralia</taxon>
        <taxon>Lophotrochozoa</taxon>
        <taxon>Mollusca</taxon>
        <taxon>Gastropoda</taxon>
        <taxon>Heterobranchia</taxon>
        <taxon>Euthyneura</taxon>
        <taxon>Panpulmonata</taxon>
        <taxon>Sacoglossa</taxon>
        <taxon>Placobranchoidea</taxon>
        <taxon>Plakobranchidae</taxon>
        <taxon>Elysia</taxon>
    </lineage>
</organism>
<gene>
    <name evidence="2" type="ORF">ElyMa_004932200</name>
</gene>
<proteinExistence type="predicted"/>
<comment type="caution">
    <text evidence="2">The sequence shown here is derived from an EMBL/GenBank/DDBJ whole genome shotgun (WGS) entry which is preliminary data.</text>
</comment>
<evidence type="ECO:0000256" key="1">
    <source>
        <dbReference type="SAM" id="MobiDB-lite"/>
    </source>
</evidence>
<dbReference type="GO" id="GO:0106005">
    <property type="term" value="P:RNA 5'-cap (guanine-N7)-methylation"/>
    <property type="evidence" value="ECO:0007669"/>
    <property type="project" value="InterPro"/>
</dbReference>
<feature type="compositionally biased region" description="Basic and acidic residues" evidence="1">
    <location>
        <begin position="141"/>
        <end position="169"/>
    </location>
</feature>
<dbReference type="Proteomes" id="UP000762676">
    <property type="component" value="Unassembled WGS sequence"/>
</dbReference>
<dbReference type="Pfam" id="PF15320">
    <property type="entry name" value="RAM"/>
    <property type="match status" value="1"/>
</dbReference>